<reference evidence="2 3" key="1">
    <citation type="submission" date="2019-09" db="EMBL/GenBank/DDBJ databases">
        <title>YIM 132548 draft genome.</title>
        <authorList>
            <person name="Jiang L."/>
        </authorList>
    </citation>
    <scope>NUCLEOTIDE SEQUENCE [LARGE SCALE GENOMIC DNA]</scope>
    <source>
        <strain evidence="2 3">YIM 132548</strain>
    </source>
</reference>
<dbReference type="EMBL" id="VZZJ01000033">
    <property type="protein sequence ID" value="KAB1070034.1"/>
    <property type="molecule type" value="Genomic_DNA"/>
</dbReference>
<name>A0A6N6MJ91_9HYPH</name>
<keyword evidence="3" id="KW-1185">Reference proteome</keyword>
<keyword evidence="2" id="KW-0269">Exonuclease</keyword>
<keyword evidence="2" id="KW-0378">Hydrolase</keyword>
<comment type="caution">
    <text evidence="2">The sequence shown here is derived from an EMBL/GenBank/DDBJ whole genome shotgun (WGS) entry which is preliminary data.</text>
</comment>
<dbReference type="InterPro" id="IPR036397">
    <property type="entry name" value="RNaseH_sf"/>
</dbReference>
<evidence type="ECO:0000313" key="3">
    <source>
        <dbReference type="Proteomes" id="UP000441523"/>
    </source>
</evidence>
<dbReference type="Gene3D" id="3.30.420.10">
    <property type="entry name" value="Ribonuclease H-like superfamily/Ribonuclease H"/>
    <property type="match status" value="1"/>
</dbReference>
<evidence type="ECO:0000259" key="1">
    <source>
        <dbReference type="Pfam" id="PF10108"/>
    </source>
</evidence>
<dbReference type="InterPro" id="IPR012337">
    <property type="entry name" value="RNaseH-like_sf"/>
</dbReference>
<proteinExistence type="predicted"/>
<dbReference type="Proteomes" id="UP000441523">
    <property type="component" value="Unassembled WGS sequence"/>
</dbReference>
<keyword evidence="2" id="KW-0540">Nuclease</keyword>
<dbReference type="SUPFAM" id="SSF53098">
    <property type="entry name" value="Ribonuclease H-like"/>
    <property type="match status" value="1"/>
</dbReference>
<dbReference type="Pfam" id="PF10108">
    <property type="entry name" value="DNA_pol_B_exo2"/>
    <property type="match status" value="1"/>
</dbReference>
<organism evidence="2 3">
    <name type="scientific">Methylobacterium planeticum</name>
    <dbReference type="NCBI Taxonomy" id="2615211"/>
    <lineage>
        <taxon>Bacteria</taxon>
        <taxon>Pseudomonadati</taxon>
        <taxon>Pseudomonadota</taxon>
        <taxon>Alphaproteobacteria</taxon>
        <taxon>Hyphomicrobiales</taxon>
        <taxon>Methylobacteriaceae</taxon>
        <taxon>Methylobacterium</taxon>
    </lineage>
</organism>
<evidence type="ECO:0000313" key="2">
    <source>
        <dbReference type="EMBL" id="KAB1070034.1"/>
    </source>
</evidence>
<gene>
    <name evidence="2" type="ORF">F6X51_23970</name>
</gene>
<dbReference type="InterPro" id="IPR019288">
    <property type="entry name" value="3'-5'_exonuclease_PolB-like"/>
</dbReference>
<dbReference type="AlphaFoldDB" id="A0A6N6MJ91"/>
<feature type="domain" description="Predicted 3'-5' exonuclease PolB-like" evidence="1">
    <location>
        <begin position="36"/>
        <end position="222"/>
    </location>
</feature>
<dbReference type="GO" id="GO:0004527">
    <property type="term" value="F:exonuclease activity"/>
    <property type="evidence" value="ECO:0007669"/>
    <property type="project" value="UniProtKB-KW"/>
</dbReference>
<accession>A0A6N6MJ91</accession>
<dbReference type="GO" id="GO:0003676">
    <property type="term" value="F:nucleic acid binding"/>
    <property type="evidence" value="ECO:0007669"/>
    <property type="project" value="InterPro"/>
</dbReference>
<protein>
    <submittedName>
        <fullName evidence="2">3'-5' exonuclease</fullName>
    </submittedName>
</protein>
<sequence>MVVFDLETVPDLAALARAHGLAASDEAGAEALLKGKFPKLVFHKIVCIGMLVAERREGIWRVRSLDAPHAGHRSEADLITDFAAEIEALRPQLVTFNGTAFDLPVLRYRALVHRLPVPGLTCRPYYQRYSEAALDLCDMLAGFLPGGKVSLDSLSRALDLPGKPEGIDGSRVHDFVRAGRLDEVSAYCRADVAATYRIWLALKRVRGEISEAAYRASEADLAQRGGETHLQPAPVLLASATMPA</sequence>
<dbReference type="CDD" id="cd05782">
    <property type="entry name" value="DNA_polB_like1_exo"/>
    <property type="match status" value="1"/>
</dbReference>